<reference evidence="1" key="2">
    <citation type="submission" date="2025-03" db="EMBL/GenBank/DDBJ databases">
        <authorList>
            <consortium name="ELIXIR-Norway"/>
            <consortium name="Elixir Norway"/>
        </authorList>
    </citation>
    <scope>NUCLEOTIDE SEQUENCE</scope>
</reference>
<dbReference type="EMBL" id="OX596117">
    <property type="protein sequence ID" value="CAN0493129.1"/>
    <property type="molecule type" value="Genomic_DNA"/>
</dbReference>
<organism evidence="1 2">
    <name type="scientific">Rangifer tarandus platyrhynchus</name>
    <name type="common">Svalbard reindeer</name>
    <dbReference type="NCBI Taxonomy" id="3082113"/>
    <lineage>
        <taxon>Eukaryota</taxon>
        <taxon>Metazoa</taxon>
        <taxon>Chordata</taxon>
        <taxon>Craniata</taxon>
        <taxon>Vertebrata</taxon>
        <taxon>Euteleostomi</taxon>
        <taxon>Mammalia</taxon>
        <taxon>Eutheria</taxon>
        <taxon>Laurasiatheria</taxon>
        <taxon>Artiodactyla</taxon>
        <taxon>Ruminantia</taxon>
        <taxon>Pecora</taxon>
        <taxon>Cervidae</taxon>
        <taxon>Odocoileinae</taxon>
        <taxon>Rangifer</taxon>
    </lineage>
</organism>
<proteinExistence type="predicted"/>
<protein>
    <submittedName>
        <fullName evidence="1">Uncharacterized protein</fullName>
    </submittedName>
</protein>
<evidence type="ECO:0000313" key="2">
    <source>
        <dbReference type="Proteomes" id="UP001162501"/>
    </source>
</evidence>
<sequence length="309" mass="34276">MGLPLLLLASLQAGHWAQTNPEPLFEMKQPRELSAPEGGSIHIPFSFFHSWALAKDPNVRISWRWKHFHGEFIYNMTPPFIHKNFKNWLFLNWNKGQKTGSLWISHLRREDQSVYFCHVALDTMRYGKQQWQSIEGTKLTVTPDTKTTTWGPITTTTTAGLGGSEGKRSSKLWSLTMEATVGLALASVVLLKIPIVGLTVYLGWKRSKGAQTEARTPARESSQNAEENYENTGNKGESCFLLLPTPPPHTGGLSILLSPLPHPPFPETLDDAGAPSASLTVSSLTSPAQQRLPSPLPMVAPRKRPYTLS</sequence>
<evidence type="ECO:0000313" key="1">
    <source>
        <dbReference type="EMBL" id="CAN0493129.1"/>
    </source>
</evidence>
<accession>A0AC59ZS27</accession>
<dbReference type="Proteomes" id="UP001162501">
    <property type="component" value="Chromosome 33"/>
</dbReference>
<reference evidence="1" key="1">
    <citation type="submission" date="2023-05" db="EMBL/GenBank/DDBJ databases">
        <authorList>
            <consortium name="ELIXIR-Norway"/>
        </authorList>
    </citation>
    <scope>NUCLEOTIDE SEQUENCE</scope>
</reference>
<name>A0AC59ZS27_RANTA</name>
<gene>
    <name evidence="1" type="ORF">MRATA1EN22A_LOCUS21786</name>
</gene>